<proteinExistence type="inferred from homology"/>
<feature type="domain" description="Thiolase N-terminal" evidence="6">
    <location>
        <begin position="4"/>
        <end position="262"/>
    </location>
</feature>
<accession>A0AA93BVP7</accession>
<dbReference type="InterPro" id="IPR016039">
    <property type="entry name" value="Thiolase-like"/>
</dbReference>
<gene>
    <name evidence="8" type="ORF">D4100_22915</name>
</gene>
<feature type="active site" description="Acyl-thioester intermediate" evidence="4">
    <location>
        <position position="88"/>
    </location>
</feature>
<dbReference type="Pfam" id="PF00108">
    <property type="entry name" value="Thiolase_N"/>
    <property type="match status" value="1"/>
</dbReference>
<dbReference type="NCBIfam" id="TIGR01930">
    <property type="entry name" value="AcCoA-C-Actrans"/>
    <property type="match status" value="1"/>
</dbReference>
<dbReference type="EMBL" id="QYYG01000010">
    <property type="protein sequence ID" value="RJF53331.1"/>
    <property type="molecule type" value="Genomic_DNA"/>
</dbReference>
<name>A0AA93BVP7_9GAMM</name>
<dbReference type="Pfam" id="PF02803">
    <property type="entry name" value="Thiolase_C"/>
    <property type="match status" value="1"/>
</dbReference>
<keyword evidence="3 5" id="KW-0012">Acyltransferase</keyword>
<dbReference type="AlphaFoldDB" id="A0AA93BVP7"/>
<dbReference type="InterPro" id="IPR020610">
    <property type="entry name" value="Thiolase_AS"/>
</dbReference>
<dbReference type="InterPro" id="IPR002155">
    <property type="entry name" value="Thiolase"/>
</dbReference>
<organism evidence="8 9">
    <name type="scientific">Serratia inhibens</name>
    <dbReference type="NCBI Taxonomy" id="2338073"/>
    <lineage>
        <taxon>Bacteria</taxon>
        <taxon>Pseudomonadati</taxon>
        <taxon>Pseudomonadota</taxon>
        <taxon>Gammaproteobacteria</taxon>
        <taxon>Enterobacterales</taxon>
        <taxon>Yersiniaceae</taxon>
        <taxon>Serratia</taxon>
    </lineage>
</organism>
<reference evidence="8 9" key="1">
    <citation type="submission" date="2018-09" db="EMBL/GenBank/DDBJ databases">
        <title>Draft genome of a novel serratia sp. strain with antifungal activity.</title>
        <authorList>
            <person name="Dichmann S.I."/>
            <person name="Park B.P."/>
            <person name="Pathiraja D."/>
            <person name="Choi I.-G."/>
            <person name="Stougaard P."/>
            <person name="Hennessy R.C."/>
        </authorList>
    </citation>
    <scope>NUCLEOTIDE SEQUENCE [LARGE SCALE GENOMIC DNA]</scope>
    <source>
        <strain evidence="8 9">S40</strain>
    </source>
</reference>
<keyword evidence="9" id="KW-1185">Reference proteome</keyword>
<dbReference type="PROSITE" id="PS00099">
    <property type="entry name" value="THIOLASE_3"/>
    <property type="match status" value="1"/>
</dbReference>
<evidence type="ECO:0000256" key="3">
    <source>
        <dbReference type="ARBA" id="ARBA00023315"/>
    </source>
</evidence>
<evidence type="ECO:0000256" key="1">
    <source>
        <dbReference type="ARBA" id="ARBA00010982"/>
    </source>
</evidence>
<feature type="active site" description="Proton acceptor" evidence="4">
    <location>
        <position position="348"/>
    </location>
</feature>
<sequence length="396" mass="41515">MKEVVVVAAKRTATGSFHGALASQPATTLGAAVIRALLQQSQVPAEEIDQVIIGQVLTAGCGQNPARQSALLAGLPVTTNALTINKVCGSGIKAVHLAMQAIQCGDAEMVIAGGQENMSLAPHIFSSSRTGQRLGHGQLKDTLIHDGLWDAHCDIHMGVTAENVARKFNLSRAQQDEYALLSHQRALTAQRNGYFNDEIVAVECQRRGKESVFFSQDEGPRDTSFEKLSGLKPVFEQNGTVTAGNSSSLNDGAAAVLLCSREKAEQLKLPVLASLGCFSNTGITPDVMGAAPIEAIRQCLDKQHWQASEVDALESNEAFAAQALAVLHSSGVPGERVNPCGGAIALGHAIGASGCRILVTLIHHMQRNQLQKGIAALCIGGGEGVALAVKRPAQCA</sequence>
<evidence type="ECO:0000256" key="2">
    <source>
        <dbReference type="ARBA" id="ARBA00022679"/>
    </source>
</evidence>
<dbReference type="InterPro" id="IPR020616">
    <property type="entry name" value="Thiolase_N"/>
</dbReference>
<dbReference type="PANTHER" id="PTHR18919">
    <property type="entry name" value="ACETYL-COA C-ACYLTRANSFERASE"/>
    <property type="match status" value="1"/>
</dbReference>
<dbReference type="SUPFAM" id="SSF53901">
    <property type="entry name" value="Thiolase-like"/>
    <property type="match status" value="2"/>
</dbReference>
<dbReference type="FunFam" id="3.40.47.10:FF:000010">
    <property type="entry name" value="Acetyl-CoA acetyltransferase (Thiolase)"/>
    <property type="match status" value="1"/>
</dbReference>
<evidence type="ECO:0000259" key="7">
    <source>
        <dbReference type="Pfam" id="PF02803"/>
    </source>
</evidence>
<dbReference type="Gene3D" id="3.40.47.10">
    <property type="match status" value="2"/>
</dbReference>
<evidence type="ECO:0000259" key="6">
    <source>
        <dbReference type="Pfam" id="PF00108"/>
    </source>
</evidence>
<dbReference type="RefSeq" id="WP_119805335.1">
    <property type="nucleotide sequence ID" value="NZ_QYYG01000010.1"/>
</dbReference>
<protein>
    <submittedName>
        <fullName evidence="8">Acetyl-CoA C-acetyltransferase</fullName>
    </submittedName>
</protein>
<dbReference type="InterPro" id="IPR020615">
    <property type="entry name" value="Thiolase_acyl_enz_int_AS"/>
</dbReference>
<feature type="active site" description="Proton acceptor" evidence="4">
    <location>
        <position position="378"/>
    </location>
</feature>
<evidence type="ECO:0000313" key="9">
    <source>
        <dbReference type="Proteomes" id="UP000284338"/>
    </source>
</evidence>
<comment type="caution">
    <text evidence="8">The sequence shown here is derived from an EMBL/GenBank/DDBJ whole genome shotgun (WGS) entry which is preliminary data.</text>
</comment>
<dbReference type="GO" id="GO:0044281">
    <property type="term" value="P:small molecule metabolic process"/>
    <property type="evidence" value="ECO:0007669"/>
    <property type="project" value="UniProtKB-ARBA"/>
</dbReference>
<dbReference type="PIRSF" id="PIRSF000429">
    <property type="entry name" value="Ac-CoA_Ac_transf"/>
    <property type="match status" value="1"/>
</dbReference>
<keyword evidence="2 5" id="KW-0808">Transferase</keyword>
<dbReference type="PANTHER" id="PTHR18919:SF107">
    <property type="entry name" value="ACETYL-COA ACETYLTRANSFERASE, CYTOSOLIC"/>
    <property type="match status" value="1"/>
</dbReference>
<dbReference type="PROSITE" id="PS00098">
    <property type="entry name" value="THIOLASE_1"/>
    <property type="match status" value="1"/>
</dbReference>
<dbReference type="GO" id="GO:0003988">
    <property type="term" value="F:acetyl-CoA C-acyltransferase activity"/>
    <property type="evidence" value="ECO:0007669"/>
    <property type="project" value="UniProtKB-ARBA"/>
</dbReference>
<dbReference type="CDD" id="cd00751">
    <property type="entry name" value="thiolase"/>
    <property type="match status" value="1"/>
</dbReference>
<dbReference type="InterPro" id="IPR020617">
    <property type="entry name" value="Thiolase_C"/>
</dbReference>
<evidence type="ECO:0000256" key="4">
    <source>
        <dbReference type="PIRSR" id="PIRSR000429-1"/>
    </source>
</evidence>
<dbReference type="Proteomes" id="UP000284338">
    <property type="component" value="Unassembled WGS sequence"/>
</dbReference>
<evidence type="ECO:0000313" key="8">
    <source>
        <dbReference type="EMBL" id="RJF53331.1"/>
    </source>
</evidence>
<evidence type="ECO:0000256" key="5">
    <source>
        <dbReference type="RuleBase" id="RU003557"/>
    </source>
</evidence>
<feature type="domain" description="Thiolase C-terminal" evidence="7">
    <location>
        <begin position="270"/>
        <end position="390"/>
    </location>
</feature>
<comment type="similarity">
    <text evidence="1 5">Belongs to the thiolase-like superfamily. Thiolase family.</text>
</comment>